<dbReference type="Pfam" id="PF05485">
    <property type="entry name" value="THAP"/>
    <property type="match status" value="1"/>
</dbReference>
<evidence type="ECO:0000256" key="2">
    <source>
        <dbReference type="ARBA" id="ARBA00022771"/>
    </source>
</evidence>
<keyword evidence="4 5" id="KW-0238">DNA-binding</keyword>
<evidence type="ECO:0000256" key="4">
    <source>
        <dbReference type="ARBA" id="ARBA00023125"/>
    </source>
</evidence>
<dbReference type="GO" id="GO:0008270">
    <property type="term" value="F:zinc ion binding"/>
    <property type="evidence" value="ECO:0007669"/>
    <property type="project" value="UniProtKB-KW"/>
</dbReference>
<organism evidence="7 8">
    <name type="scientific">Pocillopora damicornis</name>
    <name type="common">Cauliflower coral</name>
    <name type="synonym">Millepora damicornis</name>
    <dbReference type="NCBI Taxonomy" id="46731"/>
    <lineage>
        <taxon>Eukaryota</taxon>
        <taxon>Metazoa</taxon>
        <taxon>Cnidaria</taxon>
        <taxon>Anthozoa</taxon>
        <taxon>Hexacorallia</taxon>
        <taxon>Scleractinia</taxon>
        <taxon>Astrocoeniina</taxon>
        <taxon>Pocilloporidae</taxon>
        <taxon>Pocillopora</taxon>
    </lineage>
</organism>
<sequence>MANCVVAHDEELLALLQRTAHPSTREEFESAIPMLGDFHHPWEIMPGDNCAVFGCGTSRRTKGIGIWKLPAPKDEAHKKWRQEWLNEITKTRESDAPFKVLVAKDRIFTCEKHFEPEDVEIFHSEKMIKKKARFGALPKLSMPKKTHETSKPEQRPEQTIVRDLIKKPQVHYKTFTEFCQRLTKLKSLQNWNIGTFSDRVVLKQVEIPYVLPKFEIVVDDRLAFTSGIYPYVVLLNCSEKAKKAKDKHQLTPAHVNAPISKTDPERIKLTLRQQRL</sequence>
<dbReference type="OrthoDB" id="5965425at2759"/>
<feature type="domain" description="THAP-type" evidence="6">
    <location>
        <begin position="45"/>
        <end position="141"/>
    </location>
</feature>
<dbReference type="InterPro" id="IPR006612">
    <property type="entry name" value="THAP_Znf"/>
</dbReference>
<keyword evidence="8" id="KW-1185">Reference proteome</keyword>
<dbReference type="EMBL" id="RCHS01000793">
    <property type="protein sequence ID" value="RMX56832.1"/>
    <property type="molecule type" value="Genomic_DNA"/>
</dbReference>
<evidence type="ECO:0000256" key="3">
    <source>
        <dbReference type="ARBA" id="ARBA00022833"/>
    </source>
</evidence>
<proteinExistence type="predicted"/>
<evidence type="ECO:0000256" key="1">
    <source>
        <dbReference type="ARBA" id="ARBA00022723"/>
    </source>
</evidence>
<dbReference type="SUPFAM" id="SSF57716">
    <property type="entry name" value="Glucocorticoid receptor-like (DNA-binding domain)"/>
    <property type="match status" value="1"/>
</dbReference>
<dbReference type="GO" id="GO:0003677">
    <property type="term" value="F:DNA binding"/>
    <property type="evidence" value="ECO:0007669"/>
    <property type="project" value="UniProtKB-UniRule"/>
</dbReference>
<accession>A0A3M6UT31</accession>
<keyword evidence="1" id="KW-0479">Metal-binding</keyword>
<evidence type="ECO:0000256" key="5">
    <source>
        <dbReference type="PROSITE-ProRule" id="PRU00309"/>
    </source>
</evidence>
<evidence type="ECO:0000313" key="7">
    <source>
        <dbReference type="EMBL" id="RMX56832.1"/>
    </source>
</evidence>
<keyword evidence="3" id="KW-0862">Zinc</keyword>
<dbReference type="AlphaFoldDB" id="A0A3M6UT31"/>
<dbReference type="Proteomes" id="UP000275408">
    <property type="component" value="Unassembled WGS sequence"/>
</dbReference>
<keyword evidence="2 5" id="KW-0863">Zinc-finger</keyword>
<protein>
    <recommendedName>
        <fullName evidence="6">THAP-type domain-containing protein</fullName>
    </recommendedName>
</protein>
<dbReference type="PROSITE" id="PS50950">
    <property type="entry name" value="ZF_THAP"/>
    <property type="match status" value="1"/>
</dbReference>
<name>A0A3M6UT31_POCDA</name>
<feature type="non-terminal residue" evidence="7">
    <location>
        <position position="276"/>
    </location>
</feature>
<comment type="caution">
    <text evidence="7">The sequence shown here is derived from an EMBL/GenBank/DDBJ whole genome shotgun (WGS) entry which is preliminary data.</text>
</comment>
<gene>
    <name evidence="7" type="ORF">pdam_00025512</name>
</gene>
<reference evidence="7 8" key="1">
    <citation type="journal article" date="2018" name="Sci. Rep.">
        <title>Comparative analysis of the Pocillopora damicornis genome highlights role of immune system in coral evolution.</title>
        <authorList>
            <person name="Cunning R."/>
            <person name="Bay R.A."/>
            <person name="Gillette P."/>
            <person name="Baker A.C."/>
            <person name="Traylor-Knowles N."/>
        </authorList>
    </citation>
    <scope>NUCLEOTIDE SEQUENCE [LARGE SCALE GENOMIC DNA]</scope>
    <source>
        <strain evidence="7">RSMAS</strain>
        <tissue evidence="7">Whole animal</tissue>
    </source>
</reference>
<evidence type="ECO:0000259" key="6">
    <source>
        <dbReference type="PROSITE" id="PS50950"/>
    </source>
</evidence>
<evidence type="ECO:0000313" key="8">
    <source>
        <dbReference type="Proteomes" id="UP000275408"/>
    </source>
</evidence>